<feature type="compositionally biased region" description="Polar residues" evidence="1">
    <location>
        <begin position="117"/>
        <end position="141"/>
    </location>
</feature>
<protein>
    <submittedName>
        <fullName evidence="2">Uncharacterized protein</fullName>
    </submittedName>
</protein>
<organism evidence="2 3">
    <name type="scientific">Bacillus cereus</name>
    <dbReference type="NCBI Taxonomy" id="1396"/>
    <lineage>
        <taxon>Bacteria</taxon>
        <taxon>Bacillati</taxon>
        <taxon>Bacillota</taxon>
        <taxon>Bacilli</taxon>
        <taxon>Bacillales</taxon>
        <taxon>Bacillaceae</taxon>
        <taxon>Bacillus</taxon>
        <taxon>Bacillus cereus group</taxon>
    </lineage>
</organism>
<feature type="compositionally biased region" description="Basic and acidic residues" evidence="1">
    <location>
        <begin position="147"/>
        <end position="168"/>
    </location>
</feature>
<name>A0A9X0MKI2_BACCE</name>
<comment type="caution">
    <text evidence="2">The sequence shown here is derived from an EMBL/GenBank/DDBJ whole genome shotgun (WGS) entry which is preliminary data.</text>
</comment>
<evidence type="ECO:0000313" key="3">
    <source>
        <dbReference type="Proteomes" id="UP000075476"/>
    </source>
</evidence>
<reference evidence="2 3" key="1">
    <citation type="submission" date="2015-12" db="EMBL/GenBank/DDBJ databases">
        <title>Bacillus cereus Group isolate.</title>
        <authorList>
            <person name="Kovac J."/>
        </authorList>
    </citation>
    <scope>NUCLEOTIDE SEQUENCE [LARGE SCALE GENOMIC DNA]</scope>
    <source>
        <strain evidence="2 3">FSL K6-0073</strain>
    </source>
</reference>
<proteinExistence type="predicted"/>
<gene>
    <name evidence="2" type="ORF">AT268_33305</name>
</gene>
<dbReference type="Proteomes" id="UP000075476">
    <property type="component" value="Unassembled WGS sequence"/>
</dbReference>
<dbReference type="EMBL" id="LOMO01000001">
    <property type="protein sequence ID" value="KXY51355.1"/>
    <property type="molecule type" value="Genomic_DNA"/>
</dbReference>
<feature type="region of interest" description="Disordered" evidence="1">
    <location>
        <begin position="117"/>
        <end position="258"/>
    </location>
</feature>
<accession>A0A9X0MKI2</accession>
<feature type="compositionally biased region" description="Basic and acidic residues" evidence="1">
    <location>
        <begin position="181"/>
        <end position="218"/>
    </location>
</feature>
<evidence type="ECO:0000256" key="1">
    <source>
        <dbReference type="SAM" id="MobiDB-lite"/>
    </source>
</evidence>
<evidence type="ECO:0000313" key="2">
    <source>
        <dbReference type="EMBL" id="KXY51355.1"/>
    </source>
</evidence>
<sequence>MHMDKSKYKKHINVSLQNKKYYDSINPILLKWASNSENMSEKVSESILMAVRLESSIGINKLMNTFEMIEKTLQIYFPEKNNTYNEAVEKAFEKIVNVNGAMLSDFITNPVQFSEAQLQSSQKQEPVTSSPTASITEQKPVNNPVVKTEEITESEEKQEVTNHKKEESVMDEGETTQTNEETPKNVKAEENQKDDIKIPTPKESKEDEKLKKENLPEEPKEDENSEKEKLPEEHKDDNQDENEEVEITDADVSLLFGN</sequence>
<dbReference type="AlphaFoldDB" id="A0A9X0MKI2"/>
<feature type="compositionally biased region" description="Basic and acidic residues" evidence="1">
    <location>
        <begin position="226"/>
        <end position="237"/>
    </location>
</feature>
<feature type="compositionally biased region" description="Acidic residues" evidence="1">
    <location>
        <begin position="238"/>
        <end position="249"/>
    </location>
</feature>